<dbReference type="Proteomes" id="UP000076532">
    <property type="component" value="Unassembled WGS sequence"/>
</dbReference>
<evidence type="ECO:0000313" key="3">
    <source>
        <dbReference type="Proteomes" id="UP000076532"/>
    </source>
</evidence>
<dbReference type="AlphaFoldDB" id="A0A166LLD5"/>
<keyword evidence="3" id="KW-1185">Reference proteome</keyword>
<feature type="transmembrane region" description="Helical" evidence="1">
    <location>
        <begin position="12"/>
        <end position="30"/>
    </location>
</feature>
<gene>
    <name evidence="2" type="ORF">FIBSPDRAFT_859029</name>
</gene>
<organism evidence="2 3">
    <name type="scientific">Athelia psychrophila</name>
    <dbReference type="NCBI Taxonomy" id="1759441"/>
    <lineage>
        <taxon>Eukaryota</taxon>
        <taxon>Fungi</taxon>
        <taxon>Dikarya</taxon>
        <taxon>Basidiomycota</taxon>
        <taxon>Agaricomycotina</taxon>
        <taxon>Agaricomycetes</taxon>
        <taxon>Agaricomycetidae</taxon>
        <taxon>Atheliales</taxon>
        <taxon>Atheliaceae</taxon>
        <taxon>Athelia</taxon>
    </lineage>
</organism>
<keyword evidence="1" id="KW-0812">Transmembrane</keyword>
<proteinExistence type="predicted"/>
<accession>A0A166LLD5</accession>
<evidence type="ECO:0000313" key="2">
    <source>
        <dbReference type="EMBL" id="KZP23083.1"/>
    </source>
</evidence>
<keyword evidence="1" id="KW-0472">Membrane</keyword>
<dbReference type="STRING" id="436010.A0A166LLD5"/>
<sequence length="131" mass="14534">MTVLARCAQLWYLSTALVVFATITTFIAIYKPRGPLPAAYGHFRTLADLIDEWPPEKSKSDESPSVLYWGHKSGPDKDGVCYAGTSDKPLPKPIGVDGRPYESLMMTIKMDRPYGGELDPEWPSIAKKESV</sequence>
<protein>
    <submittedName>
        <fullName evidence="2">Uncharacterized protein</fullName>
    </submittedName>
</protein>
<dbReference type="OrthoDB" id="2688021at2759"/>
<name>A0A166LLD5_9AGAM</name>
<evidence type="ECO:0000256" key="1">
    <source>
        <dbReference type="SAM" id="Phobius"/>
    </source>
</evidence>
<dbReference type="EMBL" id="KV417535">
    <property type="protein sequence ID" value="KZP23083.1"/>
    <property type="molecule type" value="Genomic_DNA"/>
</dbReference>
<keyword evidence="1" id="KW-1133">Transmembrane helix</keyword>
<reference evidence="2 3" key="1">
    <citation type="journal article" date="2016" name="Mol. Biol. Evol.">
        <title>Comparative Genomics of Early-Diverging Mushroom-Forming Fungi Provides Insights into the Origins of Lignocellulose Decay Capabilities.</title>
        <authorList>
            <person name="Nagy L.G."/>
            <person name="Riley R."/>
            <person name="Tritt A."/>
            <person name="Adam C."/>
            <person name="Daum C."/>
            <person name="Floudas D."/>
            <person name="Sun H."/>
            <person name="Yadav J.S."/>
            <person name="Pangilinan J."/>
            <person name="Larsson K.H."/>
            <person name="Matsuura K."/>
            <person name="Barry K."/>
            <person name="Labutti K."/>
            <person name="Kuo R."/>
            <person name="Ohm R.A."/>
            <person name="Bhattacharya S.S."/>
            <person name="Shirouzu T."/>
            <person name="Yoshinaga Y."/>
            <person name="Martin F.M."/>
            <person name="Grigoriev I.V."/>
            <person name="Hibbett D.S."/>
        </authorList>
    </citation>
    <scope>NUCLEOTIDE SEQUENCE [LARGE SCALE GENOMIC DNA]</scope>
    <source>
        <strain evidence="2 3">CBS 109695</strain>
    </source>
</reference>